<dbReference type="OrthoDB" id="10255449at2759"/>
<dbReference type="PANTHER" id="PTHR10953:SF5">
    <property type="entry name" value="SUMO-ACTIVATING ENZYME SUBUNIT 2"/>
    <property type="match status" value="1"/>
</dbReference>
<dbReference type="InterPro" id="IPR035985">
    <property type="entry name" value="Ubiquitin-activating_enz"/>
</dbReference>
<reference evidence="4" key="1">
    <citation type="submission" date="2017-02" db="UniProtKB">
        <authorList>
            <consortium name="WormBaseParasite"/>
        </authorList>
    </citation>
    <scope>IDENTIFICATION</scope>
</reference>
<dbReference type="PROSITE" id="PS51257">
    <property type="entry name" value="PROKAR_LIPOPROTEIN"/>
    <property type="match status" value="1"/>
</dbReference>
<dbReference type="GO" id="GO:0031510">
    <property type="term" value="C:SUMO activating enzyme complex"/>
    <property type="evidence" value="ECO:0007669"/>
    <property type="project" value="TreeGrafter"/>
</dbReference>
<dbReference type="PANTHER" id="PTHR10953">
    <property type="entry name" value="UBIQUITIN-ACTIVATING ENZYME E1"/>
    <property type="match status" value="1"/>
</dbReference>
<organism evidence="4">
    <name type="scientific">Anisakis simplex</name>
    <name type="common">Herring worm</name>
    <dbReference type="NCBI Taxonomy" id="6269"/>
    <lineage>
        <taxon>Eukaryota</taxon>
        <taxon>Metazoa</taxon>
        <taxon>Ecdysozoa</taxon>
        <taxon>Nematoda</taxon>
        <taxon>Chromadorea</taxon>
        <taxon>Rhabditida</taxon>
        <taxon>Spirurina</taxon>
        <taxon>Ascaridomorpha</taxon>
        <taxon>Ascaridoidea</taxon>
        <taxon>Anisakidae</taxon>
        <taxon>Anisakis</taxon>
        <taxon>Anisakis simplex complex</taxon>
    </lineage>
</organism>
<reference evidence="2 3" key="2">
    <citation type="submission" date="2018-11" db="EMBL/GenBank/DDBJ databases">
        <authorList>
            <consortium name="Pathogen Informatics"/>
        </authorList>
    </citation>
    <scope>NUCLEOTIDE SEQUENCE [LARGE SCALE GENOMIC DNA]</scope>
</reference>
<proteinExistence type="predicted"/>
<sequence length="167" mass="18564">MSWRDESFLSKLQCRVLVVGAGGIGCELLKNLALTGFSNIDVVDLDTIDVSNLNRQFLFRREHVGKSKAETAAQAVRSIMPNVNITCHHDSIMNVKYDVDFFHQFTVVLGALDNRAARNHVNRLCVAARVPLIESGSSGYLGQVGVIMRDKTECYECMPKSAQKTYP</sequence>
<dbReference type="WBParaSite" id="ASIM_0001946901-mRNA-1">
    <property type="protein sequence ID" value="ASIM_0001946901-mRNA-1"/>
    <property type="gene ID" value="ASIM_0001946901"/>
</dbReference>
<dbReference type="Proteomes" id="UP000267096">
    <property type="component" value="Unassembled WGS sequence"/>
</dbReference>
<dbReference type="SUPFAM" id="SSF69572">
    <property type="entry name" value="Activating enzymes of the ubiquitin-like proteins"/>
    <property type="match status" value="1"/>
</dbReference>
<evidence type="ECO:0000313" key="3">
    <source>
        <dbReference type="Proteomes" id="UP000267096"/>
    </source>
</evidence>
<keyword evidence="3" id="KW-1185">Reference proteome</keyword>
<dbReference type="InterPro" id="IPR045886">
    <property type="entry name" value="ThiF/MoeB/HesA"/>
</dbReference>
<dbReference type="InterPro" id="IPR000594">
    <property type="entry name" value="ThiF_NAD_FAD-bd"/>
</dbReference>
<dbReference type="AlphaFoldDB" id="A0A0M3KER1"/>
<gene>
    <name evidence="2" type="ORF">ASIM_LOCUS18859</name>
</gene>
<dbReference type="EMBL" id="UYRR01036204">
    <property type="protein sequence ID" value="VDK66473.1"/>
    <property type="molecule type" value="Genomic_DNA"/>
</dbReference>
<dbReference type="GO" id="GO:0016925">
    <property type="term" value="P:protein sumoylation"/>
    <property type="evidence" value="ECO:0007669"/>
    <property type="project" value="TreeGrafter"/>
</dbReference>
<dbReference type="GO" id="GO:0019948">
    <property type="term" value="F:SUMO activating enzyme activity"/>
    <property type="evidence" value="ECO:0007669"/>
    <property type="project" value="TreeGrafter"/>
</dbReference>
<accession>A0A0M3KER1</accession>
<feature type="domain" description="THIF-type NAD/FAD binding fold" evidence="1">
    <location>
        <begin position="13"/>
        <end position="161"/>
    </location>
</feature>
<evidence type="ECO:0000259" key="1">
    <source>
        <dbReference type="Pfam" id="PF00899"/>
    </source>
</evidence>
<protein>
    <submittedName>
        <fullName evidence="4">SUMO-activating enzyme subunit uba-2 (inferred by orthology to a C. elegans protein)</fullName>
    </submittedName>
</protein>
<evidence type="ECO:0000313" key="4">
    <source>
        <dbReference type="WBParaSite" id="ASIM_0001946901-mRNA-1"/>
    </source>
</evidence>
<name>A0A0M3KER1_ANISI</name>
<dbReference type="Gene3D" id="3.40.50.720">
    <property type="entry name" value="NAD(P)-binding Rossmann-like Domain"/>
    <property type="match status" value="1"/>
</dbReference>
<evidence type="ECO:0000313" key="2">
    <source>
        <dbReference type="EMBL" id="VDK66473.1"/>
    </source>
</evidence>
<dbReference type="GO" id="GO:0005737">
    <property type="term" value="C:cytoplasm"/>
    <property type="evidence" value="ECO:0007669"/>
    <property type="project" value="TreeGrafter"/>
</dbReference>
<dbReference type="Pfam" id="PF00899">
    <property type="entry name" value="ThiF"/>
    <property type="match status" value="1"/>
</dbReference>
<dbReference type="FunFam" id="3.40.50.720:FF:000618">
    <property type="entry name" value="SUMO-activating enzyme subunit 2"/>
    <property type="match status" value="1"/>
</dbReference>